<dbReference type="GO" id="GO:0004045">
    <property type="term" value="F:peptidyl-tRNA hydrolase activity"/>
    <property type="evidence" value="ECO:0007669"/>
    <property type="project" value="InterPro"/>
</dbReference>
<dbReference type="SUPFAM" id="SSF53178">
    <property type="entry name" value="Peptidyl-tRNA hydrolase-like"/>
    <property type="match status" value="1"/>
</dbReference>
<accession>A0A101I0N8</accession>
<dbReference type="Gene3D" id="3.40.50.1470">
    <property type="entry name" value="Peptidyl-tRNA hydrolase"/>
    <property type="match status" value="1"/>
</dbReference>
<evidence type="ECO:0000313" key="2">
    <source>
        <dbReference type="Proteomes" id="UP000053467"/>
    </source>
</evidence>
<dbReference type="AlphaFoldDB" id="A0A101I0N8"/>
<sequence>MFVFVGLGNPGKIYDETRHNVGKEIVLEFAKKEKLHFKSGKGHFFFLNVL</sequence>
<keyword evidence="1" id="KW-0378">Hydrolase</keyword>
<dbReference type="InterPro" id="IPR036416">
    <property type="entry name" value="Pept_tRNA_hydro_sf"/>
</dbReference>
<organism evidence="1 2">
    <name type="scientific">candidate division TA06 bacterium 34_109</name>
    <dbReference type="NCBI Taxonomy" id="1635277"/>
    <lineage>
        <taxon>Bacteria</taxon>
        <taxon>Bacteria division TA06</taxon>
    </lineage>
</organism>
<dbReference type="Proteomes" id="UP000053467">
    <property type="component" value="Unassembled WGS sequence"/>
</dbReference>
<dbReference type="Pfam" id="PF01195">
    <property type="entry name" value="Pept_tRNA_hydro"/>
    <property type="match status" value="1"/>
</dbReference>
<proteinExistence type="predicted"/>
<dbReference type="InterPro" id="IPR001328">
    <property type="entry name" value="Pept_tRNA_hydro"/>
</dbReference>
<name>A0A101I0N8_UNCT6</name>
<reference evidence="2" key="1">
    <citation type="journal article" date="2015" name="MBio">
        <title>Genome-Resolved Metagenomic Analysis Reveals Roles for Candidate Phyla and Other Microbial Community Members in Biogeochemical Transformations in Oil Reservoirs.</title>
        <authorList>
            <person name="Hu P."/>
            <person name="Tom L."/>
            <person name="Singh A."/>
            <person name="Thomas B.C."/>
            <person name="Baker B.J."/>
            <person name="Piceno Y.M."/>
            <person name="Andersen G.L."/>
            <person name="Banfield J.F."/>
        </authorList>
    </citation>
    <scope>NUCLEOTIDE SEQUENCE [LARGE SCALE GENOMIC DNA]</scope>
</reference>
<protein>
    <submittedName>
        <fullName evidence="1">Peptidyl-tRNA hydrolase</fullName>
    </submittedName>
</protein>
<dbReference type="EMBL" id="LGGX01000025">
    <property type="protein sequence ID" value="KUK86219.1"/>
    <property type="molecule type" value="Genomic_DNA"/>
</dbReference>
<evidence type="ECO:0000313" key="1">
    <source>
        <dbReference type="EMBL" id="KUK86219.1"/>
    </source>
</evidence>
<comment type="caution">
    <text evidence="1">The sequence shown here is derived from an EMBL/GenBank/DDBJ whole genome shotgun (WGS) entry which is preliminary data.</text>
</comment>
<gene>
    <name evidence="1" type="ORF">XE03_1650</name>
</gene>